<keyword evidence="5 10" id="KW-0418">Kinase</keyword>
<evidence type="ECO:0000313" key="10">
    <source>
        <dbReference type="EMBL" id="MCW6536743.1"/>
    </source>
</evidence>
<keyword evidence="3" id="KW-0808">Transferase</keyword>
<dbReference type="PROSITE" id="PS50109">
    <property type="entry name" value="HIS_KIN"/>
    <property type="match status" value="1"/>
</dbReference>
<dbReference type="InterPro" id="IPR036890">
    <property type="entry name" value="HATPase_C_sf"/>
</dbReference>
<dbReference type="InterPro" id="IPR003594">
    <property type="entry name" value="HATPase_dom"/>
</dbReference>
<dbReference type="Gene3D" id="3.30.565.10">
    <property type="entry name" value="Histidine kinase-like ATPase, C-terminal domain"/>
    <property type="match status" value="1"/>
</dbReference>
<evidence type="ECO:0000256" key="1">
    <source>
        <dbReference type="ARBA" id="ARBA00000085"/>
    </source>
</evidence>
<accession>A0AA41ZJA1</accession>
<evidence type="ECO:0000256" key="7">
    <source>
        <dbReference type="ARBA" id="ARBA00023012"/>
    </source>
</evidence>
<reference evidence="10" key="1">
    <citation type="submission" date="2022-06" db="EMBL/GenBank/DDBJ databases">
        <title>Sphingomonas sp. nov. isolated from rhizosphere soil of tomato.</title>
        <authorList>
            <person name="Dong H."/>
            <person name="Gao R."/>
        </authorList>
    </citation>
    <scope>NUCLEOTIDE SEQUENCE</scope>
    <source>
        <strain evidence="10">MMSM24</strain>
    </source>
</reference>
<evidence type="ECO:0000256" key="6">
    <source>
        <dbReference type="ARBA" id="ARBA00022840"/>
    </source>
</evidence>
<keyword evidence="7" id="KW-0902">Two-component regulatory system</keyword>
<dbReference type="Pfam" id="PF02518">
    <property type="entry name" value="HATPase_c"/>
    <property type="match status" value="1"/>
</dbReference>
<comment type="catalytic activity">
    <reaction evidence="1">
        <text>ATP + protein L-histidine = ADP + protein N-phospho-L-histidine.</text>
        <dbReference type="EC" id="2.7.13.3"/>
    </reaction>
</comment>
<organism evidence="10 11">
    <name type="scientific">Sphingomonas lycopersici</name>
    <dbReference type="NCBI Taxonomy" id="2951807"/>
    <lineage>
        <taxon>Bacteria</taxon>
        <taxon>Pseudomonadati</taxon>
        <taxon>Pseudomonadota</taxon>
        <taxon>Alphaproteobacteria</taxon>
        <taxon>Sphingomonadales</taxon>
        <taxon>Sphingomonadaceae</taxon>
        <taxon>Sphingomonas</taxon>
    </lineage>
</organism>
<evidence type="ECO:0000256" key="8">
    <source>
        <dbReference type="SAM" id="MobiDB-lite"/>
    </source>
</evidence>
<proteinExistence type="predicted"/>
<gene>
    <name evidence="10" type="ORF">NEE01_18350</name>
</gene>
<protein>
    <recommendedName>
        <fullName evidence="2">histidine kinase</fullName>
        <ecNumber evidence="2">2.7.13.3</ecNumber>
    </recommendedName>
</protein>
<dbReference type="AlphaFoldDB" id="A0AA41ZJA1"/>
<comment type="caution">
    <text evidence="10">The sequence shown here is derived from an EMBL/GenBank/DDBJ whole genome shotgun (WGS) entry which is preliminary data.</text>
</comment>
<evidence type="ECO:0000259" key="9">
    <source>
        <dbReference type="PROSITE" id="PS50109"/>
    </source>
</evidence>
<sequence>MRPAANFLKKGTQVVKPLQISTPGTMGHARSGEGEPSTGASGPGSIGTAAVVHDLGNLIQIASSAINIVERSKDMAPAHAGPMLHRARVCLEHAGAIVRQNVGHMSERAVVLRQSDVAGCLADVLTLVEAMDEPGLSLELDVAANLPAISCDPVGFRRAVLNLVLNARDAMGGKGIVGIDARLAQDGIEVRVLDDGVGMSRETLAQAFDPFFTTKTDGLGGIGLPMVQRFVRDAGGTITIESEPDIGTTVALRLPAVARAAGEVTSEHSQDESGR</sequence>
<evidence type="ECO:0000313" key="11">
    <source>
        <dbReference type="Proteomes" id="UP001165565"/>
    </source>
</evidence>
<feature type="region of interest" description="Disordered" evidence="8">
    <location>
        <begin position="18"/>
        <end position="46"/>
    </location>
</feature>
<feature type="domain" description="Histidine kinase" evidence="9">
    <location>
        <begin position="50"/>
        <end position="258"/>
    </location>
</feature>
<dbReference type="GO" id="GO:0000160">
    <property type="term" value="P:phosphorelay signal transduction system"/>
    <property type="evidence" value="ECO:0007669"/>
    <property type="project" value="UniProtKB-KW"/>
</dbReference>
<dbReference type="PANTHER" id="PTHR43065:SF46">
    <property type="entry name" value="C4-DICARBOXYLATE TRANSPORT SENSOR PROTEIN DCTB"/>
    <property type="match status" value="1"/>
</dbReference>
<dbReference type="EC" id="2.7.13.3" evidence="2"/>
<evidence type="ECO:0000256" key="4">
    <source>
        <dbReference type="ARBA" id="ARBA00022741"/>
    </source>
</evidence>
<dbReference type="PRINTS" id="PR00344">
    <property type="entry name" value="BCTRLSENSOR"/>
</dbReference>
<evidence type="ECO:0000256" key="5">
    <source>
        <dbReference type="ARBA" id="ARBA00022777"/>
    </source>
</evidence>
<dbReference type="InterPro" id="IPR004358">
    <property type="entry name" value="Sig_transdc_His_kin-like_C"/>
</dbReference>
<dbReference type="RefSeq" id="WP_265270449.1">
    <property type="nucleotide sequence ID" value="NZ_JANFAV010000015.1"/>
</dbReference>
<dbReference type="EMBL" id="JANFAV010000015">
    <property type="protein sequence ID" value="MCW6536743.1"/>
    <property type="molecule type" value="Genomic_DNA"/>
</dbReference>
<dbReference type="SMART" id="SM00387">
    <property type="entry name" value="HATPase_c"/>
    <property type="match status" value="1"/>
</dbReference>
<keyword evidence="6" id="KW-0067">ATP-binding</keyword>
<dbReference type="Proteomes" id="UP001165565">
    <property type="component" value="Unassembled WGS sequence"/>
</dbReference>
<evidence type="ECO:0000256" key="3">
    <source>
        <dbReference type="ARBA" id="ARBA00022679"/>
    </source>
</evidence>
<dbReference type="GO" id="GO:0004673">
    <property type="term" value="F:protein histidine kinase activity"/>
    <property type="evidence" value="ECO:0007669"/>
    <property type="project" value="UniProtKB-EC"/>
</dbReference>
<dbReference type="InterPro" id="IPR005467">
    <property type="entry name" value="His_kinase_dom"/>
</dbReference>
<evidence type="ECO:0000256" key="2">
    <source>
        <dbReference type="ARBA" id="ARBA00012438"/>
    </source>
</evidence>
<dbReference type="PANTHER" id="PTHR43065">
    <property type="entry name" value="SENSOR HISTIDINE KINASE"/>
    <property type="match status" value="1"/>
</dbReference>
<dbReference type="GO" id="GO:0005524">
    <property type="term" value="F:ATP binding"/>
    <property type="evidence" value="ECO:0007669"/>
    <property type="project" value="UniProtKB-KW"/>
</dbReference>
<keyword evidence="11" id="KW-1185">Reference proteome</keyword>
<dbReference type="SUPFAM" id="SSF55874">
    <property type="entry name" value="ATPase domain of HSP90 chaperone/DNA topoisomerase II/histidine kinase"/>
    <property type="match status" value="1"/>
</dbReference>
<keyword evidence="4" id="KW-0547">Nucleotide-binding</keyword>
<name>A0AA41ZJA1_9SPHN</name>